<protein>
    <recommendedName>
        <fullName evidence="3">DUF3052 domain-containing protein</fullName>
    </recommendedName>
</protein>
<evidence type="ECO:0000313" key="2">
    <source>
        <dbReference type="Proteomes" id="UP000704762"/>
    </source>
</evidence>
<keyword evidence="2" id="KW-1185">Reference proteome</keyword>
<dbReference type="Proteomes" id="UP000704762">
    <property type="component" value="Unassembled WGS sequence"/>
</dbReference>
<accession>A0ABS2RFQ1</accession>
<reference evidence="1 2" key="1">
    <citation type="submission" date="2021-01" db="EMBL/GenBank/DDBJ databases">
        <title>Sequencing the genomes of 1000 actinobacteria strains.</title>
        <authorList>
            <person name="Klenk H.-P."/>
        </authorList>
    </citation>
    <scope>NUCLEOTIDE SEQUENCE [LARGE SCALE GENOMIC DNA]</scope>
    <source>
        <strain evidence="1 2">DSM 18662</strain>
    </source>
</reference>
<organism evidence="1 2">
    <name type="scientific">Microlunatus panaciterrae</name>
    <dbReference type="NCBI Taxonomy" id="400768"/>
    <lineage>
        <taxon>Bacteria</taxon>
        <taxon>Bacillati</taxon>
        <taxon>Actinomycetota</taxon>
        <taxon>Actinomycetes</taxon>
        <taxon>Propionibacteriales</taxon>
        <taxon>Propionibacteriaceae</taxon>
        <taxon>Microlunatus</taxon>
    </lineage>
</organism>
<sequence length="135" mass="14832">MTEGYSGTPLARKLGIKPGMRIVLLSTPRELESWVSSLPGDLPIGRRVAGHADLVLIFTTRLAELADRLDALRAAIAPDGMIWVGWPKRASRVPTDITENLIRDLVLPTGLVDVKVCAISDVWSGLKLVIRRELR</sequence>
<proteinExistence type="predicted"/>
<dbReference type="RefSeq" id="WP_204916465.1">
    <property type="nucleotide sequence ID" value="NZ_BAAAQP010000011.1"/>
</dbReference>
<dbReference type="EMBL" id="JAFBCF010000001">
    <property type="protein sequence ID" value="MBM7797834.1"/>
    <property type="molecule type" value="Genomic_DNA"/>
</dbReference>
<gene>
    <name evidence="1" type="ORF">JOE57_000755</name>
</gene>
<evidence type="ECO:0008006" key="3">
    <source>
        <dbReference type="Google" id="ProtNLM"/>
    </source>
</evidence>
<evidence type="ECO:0000313" key="1">
    <source>
        <dbReference type="EMBL" id="MBM7797834.1"/>
    </source>
</evidence>
<comment type="caution">
    <text evidence="1">The sequence shown here is derived from an EMBL/GenBank/DDBJ whole genome shotgun (WGS) entry which is preliminary data.</text>
</comment>
<name>A0ABS2RFQ1_9ACTN</name>